<accession>A0A323UD61</accession>
<feature type="non-terminal residue" evidence="1">
    <location>
        <position position="37"/>
    </location>
</feature>
<sequence>MTQVRSPATDVETHSAVSEIGPNAVIQLIHALDAARR</sequence>
<dbReference type="AlphaFoldDB" id="A0A323UD61"/>
<proteinExistence type="predicted"/>
<protein>
    <submittedName>
        <fullName evidence="1">Bacteriochlorophyll 4-vinyl reductase</fullName>
    </submittedName>
</protein>
<dbReference type="EMBL" id="QKQS01000024">
    <property type="protein sequence ID" value="PZA10229.1"/>
    <property type="molecule type" value="Genomic_DNA"/>
</dbReference>
<evidence type="ECO:0000313" key="1">
    <source>
        <dbReference type="EMBL" id="PZA10229.1"/>
    </source>
</evidence>
<gene>
    <name evidence="1" type="ORF">DNX69_20090</name>
</gene>
<name>A0A323UD61_RHOPL</name>
<evidence type="ECO:0000313" key="2">
    <source>
        <dbReference type="Proteomes" id="UP000248134"/>
    </source>
</evidence>
<dbReference type="Proteomes" id="UP000248134">
    <property type="component" value="Unassembled WGS sequence"/>
</dbReference>
<organism evidence="1 2">
    <name type="scientific">Rhodopseudomonas palustris</name>
    <dbReference type="NCBI Taxonomy" id="1076"/>
    <lineage>
        <taxon>Bacteria</taxon>
        <taxon>Pseudomonadati</taxon>
        <taxon>Pseudomonadota</taxon>
        <taxon>Alphaproteobacteria</taxon>
        <taxon>Hyphomicrobiales</taxon>
        <taxon>Nitrobacteraceae</taxon>
        <taxon>Rhodopseudomonas</taxon>
    </lineage>
</organism>
<reference evidence="1 2" key="1">
    <citation type="submission" date="2018-06" db="EMBL/GenBank/DDBJ databases">
        <title>Draft Whole-Genome Sequence of the purple photosynthetic bacterium Rhodospeudomonas palustris XCP.</title>
        <authorList>
            <person name="Rayyan A."/>
            <person name="Meyer T.E."/>
            <person name="Kyndt J.A."/>
        </authorList>
    </citation>
    <scope>NUCLEOTIDE SEQUENCE [LARGE SCALE GENOMIC DNA]</scope>
    <source>
        <strain evidence="1 2">XCP</strain>
    </source>
</reference>
<comment type="caution">
    <text evidence="1">The sequence shown here is derived from an EMBL/GenBank/DDBJ whole genome shotgun (WGS) entry which is preliminary data.</text>
</comment>